<dbReference type="GO" id="GO:0003677">
    <property type="term" value="F:DNA binding"/>
    <property type="evidence" value="ECO:0007669"/>
    <property type="project" value="UniProtKB-KW"/>
</dbReference>
<gene>
    <name evidence="5" type="ordered locus">Clocl_2025</name>
</gene>
<evidence type="ECO:0000313" key="5">
    <source>
        <dbReference type="EMBL" id="AEV68623.1"/>
    </source>
</evidence>
<dbReference type="Proteomes" id="UP000005435">
    <property type="component" value="Chromosome"/>
</dbReference>
<dbReference type="SUPFAM" id="SSF46785">
    <property type="entry name" value="Winged helix' DNA-binding domain"/>
    <property type="match status" value="1"/>
</dbReference>
<evidence type="ECO:0000256" key="3">
    <source>
        <dbReference type="ARBA" id="ARBA00023125"/>
    </source>
</evidence>
<keyword evidence="2" id="KW-0805">Transcription regulation</keyword>
<evidence type="ECO:0000256" key="2">
    <source>
        <dbReference type="ARBA" id="ARBA00023015"/>
    </source>
</evidence>
<dbReference type="eggNOG" id="COG3682">
    <property type="taxonomic scope" value="Bacteria"/>
</dbReference>
<keyword evidence="4" id="KW-0804">Transcription</keyword>
<comment type="similarity">
    <text evidence="1">Belongs to the BlaI transcriptional regulatory family.</text>
</comment>
<keyword evidence="6" id="KW-1185">Reference proteome</keyword>
<dbReference type="Gene3D" id="1.10.4040.10">
    <property type="entry name" value="Penicillinase repressor domain"/>
    <property type="match status" value="1"/>
</dbReference>
<dbReference type="RefSeq" id="WP_014255203.1">
    <property type="nucleotide sequence ID" value="NC_016627.1"/>
</dbReference>
<protein>
    <submittedName>
        <fullName evidence="5">Putative transcriptional regulator</fullName>
    </submittedName>
</protein>
<reference evidence="5 6" key="2">
    <citation type="journal article" date="2012" name="Stand. Genomic Sci.">
        <title>Complete Genome Sequence of Clostridium clariflavum DSM 19732.</title>
        <authorList>
            <person name="Izquierdo J.A."/>
            <person name="Goodwin L."/>
            <person name="Davenport K.W."/>
            <person name="Teshima H."/>
            <person name="Bruce D."/>
            <person name="Detter C."/>
            <person name="Tapia R."/>
            <person name="Han S."/>
            <person name="Land M."/>
            <person name="Hauser L."/>
            <person name="Jeffries C.D."/>
            <person name="Han J."/>
            <person name="Pitluck S."/>
            <person name="Nolan M."/>
            <person name="Chen A."/>
            <person name="Huntemann M."/>
            <person name="Mavromatis K."/>
            <person name="Mikhailova N."/>
            <person name="Liolios K."/>
            <person name="Woyke T."/>
            <person name="Lynd L.R."/>
        </authorList>
    </citation>
    <scope>NUCLEOTIDE SEQUENCE [LARGE SCALE GENOMIC DNA]</scope>
    <source>
        <strain evidence="6">DSM 19732 / NBRC 101661 / EBR45</strain>
    </source>
</reference>
<dbReference type="AlphaFoldDB" id="G8LW19"/>
<dbReference type="InterPro" id="IPR036388">
    <property type="entry name" value="WH-like_DNA-bd_sf"/>
</dbReference>
<keyword evidence="3" id="KW-0238">DNA-binding</keyword>
<dbReference type="Pfam" id="PF03965">
    <property type="entry name" value="Penicillinase_R"/>
    <property type="match status" value="1"/>
</dbReference>
<evidence type="ECO:0000256" key="1">
    <source>
        <dbReference type="ARBA" id="ARBA00011046"/>
    </source>
</evidence>
<reference evidence="6" key="1">
    <citation type="submission" date="2011-12" db="EMBL/GenBank/DDBJ databases">
        <title>Complete sequence of Clostridium clariflavum DSM 19732.</title>
        <authorList>
            <consortium name="US DOE Joint Genome Institute"/>
            <person name="Lucas S."/>
            <person name="Han J."/>
            <person name="Lapidus A."/>
            <person name="Cheng J.-F."/>
            <person name="Goodwin L."/>
            <person name="Pitluck S."/>
            <person name="Peters L."/>
            <person name="Teshima H."/>
            <person name="Detter J.C."/>
            <person name="Han C."/>
            <person name="Tapia R."/>
            <person name="Land M."/>
            <person name="Hauser L."/>
            <person name="Kyrpides N."/>
            <person name="Ivanova N."/>
            <person name="Pagani I."/>
            <person name="Kitzmiller T."/>
            <person name="Lynd L."/>
            <person name="Izquierdo J."/>
            <person name="Woyke T."/>
        </authorList>
    </citation>
    <scope>NUCLEOTIDE SEQUENCE [LARGE SCALE GENOMIC DNA]</scope>
    <source>
        <strain evidence="6">DSM 19732 / NBRC 101661 / EBR45</strain>
    </source>
</reference>
<proteinExistence type="inferred from homology"/>
<dbReference type="InterPro" id="IPR036390">
    <property type="entry name" value="WH_DNA-bd_sf"/>
</dbReference>
<dbReference type="OrthoDB" id="9795583at2"/>
<dbReference type="EMBL" id="CP003065">
    <property type="protein sequence ID" value="AEV68623.1"/>
    <property type="molecule type" value="Genomic_DNA"/>
</dbReference>
<dbReference type="STRING" id="720554.Clocl_2025"/>
<dbReference type="Gene3D" id="1.10.10.10">
    <property type="entry name" value="Winged helix-like DNA-binding domain superfamily/Winged helix DNA-binding domain"/>
    <property type="match status" value="1"/>
</dbReference>
<accession>G8LW19</accession>
<dbReference type="GO" id="GO:0045892">
    <property type="term" value="P:negative regulation of DNA-templated transcription"/>
    <property type="evidence" value="ECO:0007669"/>
    <property type="project" value="InterPro"/>
</dbReference>
<evidence type="ECO:0000256" key="4">
    <source>
        <dbReference type="ARBA" id="ARBA00023163"/>
    </source>
</evidence>
<dbReference type="PIRSF" id="PIRSF019455">
    <property type="entry name" value="CopR_AtkY"/>
    <property type="match status" value="1"/>
</dbReference>
<dbReference type="KEGG" id="ccl:Clocl_2025"/>
<dbReference type="InterPro" id="IPR005650">
    <property type="entry name" value="BlaI_family"/>
</dbReference>
<sequence length="128" mass="14873">MEKFKRLPDSELDIMLVIWEAKEPVSRAYIEQQIKKKKKIAATTVLTLLSRLCDKGFVSCEKKGNMNLYTAIVNDQDYKNSESRSIIKKLYGNSLKTFVASFCMDNKISDDQLNELQAFLDQLKERRK</sequence>
<dbReference type="HOGENOM" id="CLU_119090_2_3_9"/>
<evidence type="ECO:0000313" key="6">
    <source>
        <dbReference type="Proteomes" id="UP000005435"/>
    </source>
</evidence>
<organism evidence="5 6">
    <name type="scientific">Acetivibrio clariflavus (strain DSM 19732 / NBRC 101661 / EBR45)</name>
    <name type="common">Clostridium clariflavum</name>
    <dbReference type="NCBI Taxonomy" id="720554"/>
    <lineage>
        <taxon>Bacteria</taxon>
        <taxon>Bacillati</taxon>
        <taxon>Bacillota</taxon>
        <taxon>Clostridia</taxon>
        <taxon>Eubacteriales</taxon>
        <taxon>Oscillospiraceae</taxon>
        <taxon>Acetivibrio</taxon>
    </lineage>
</organism>
<name>G8LW19_ACECE</name>